<accession>A0ABQ6MC13</accession>
<organism evidence="2 3">
    <name type="scientific">Tetraparma gracilis</name>
    <dbReference type="NCBI Taxonomy" id="2962635"/>
    <lineage>
        <taxon>Eukaryota</taxon>
        <taxon>Sar</taxon>
        <taxon>Stramenopiles</taxon>
        <taxon>Ochrophyta</taxon>
        <taxon>Bolidophyceae</taxon>
        <taxon>Parmales</taxon>
        <taxon>Triparmaceae</taxon>
        <taxon>Tetraparma</taxon>
    </lineage>
</organism>
<feature type="region of interest" description="Disordered" evidence="1">
    <location>
        <begin position="174"/>
        <end position="197"/>
    </location>
</feature>
<keyword evidence="3" id="KW-1185">Reference proteome</keyword>
<evidence type="ECO:0000313" key="3">
    <source>
        <dbReference type="Proteomes" id="UP001165060"/>
    </source>
</evidence>
<name>A0ABQ6MC13_9STRA</name>
<proteinExistence type="predicted"/>
<evidence type="ECO:0000256" key="1">
    <source>
        <dbReference type="SAM" id="MobiDB-lite"/>
    </source>
</evidence>
<reference evidence="2 3" key="1">
    <citation type="journal article" date="2023" name="Commun. Biol.">
        <title>Genome analysis of Parmales, the sister group of diatoms, reveals the evolutionary specialization of diatoms from phago-mixotrophs to photoautotrophs.</title>
        <authorList>
            <person name="Ban H."/>
            <person name="Sato S."/>
            <person name="Yoshikawa S."/>
            <person name="Yamada K."/>
            <person name="Nakamura Y."/>
            <person name="Ichinomiya M."/>
            <person name="Sato N."/>
            <person name="Blanc-Mathieu R."/>
            <person name="Endo H."/>
            <person name="Kuwata A."/>
            <person name="Ogata H."/>
        </authorList>
    </citation>
    <scope>NUCLEOTIDE SEQUENCE [LARGE SCALE GENOMIC DNA]</scope>
</reference>
<evidence type="ECO:0000313" key="2">
    <source>
        <dbReference type="EMBL" id="GMI23430.1"/>
    </source>
</evidence>
<gene>
    <name evidence="2" type="ORF">TeGR_g4478</name>
</gene>
<sequence length="197" mass="20424">MDLRNTSLDPSFAISFIEDDLHLPAAVHGTISDSGDSNAISLTTSGRKRWGVSSVPPAHSFVAPAHGPPIAALDAIDSNKSLICAAREVDFLDVALPLVRGEAAALVRCDSAEEIMSTFISLSTSGLEGVEDEATGLLLASGGGAAETRKFGLAIRLDAGLWRVASTLFVGEGRAEEDEDGGFARPEAPSTSERSGT</sequence>
<dbReference type="Proteomes" id="UP001165060">
    <property type="component" value="Unassembled WGS sequence"/>
</dbReference>
<comment type="caution">
    <text evidence="2">The sequence shown here is derived from an EMBL/GenBank/DDBJ whole genome shotgun (WGS) entry which is preliminary data.</text>
</comment>
<protein>
    <submittedName>
        <fullName evidence="2">Uncharacterized protein</fullName>
    </submittedName>
</protein>
<dbReference type="EMBL" id="BRYB01000126">
    <property type="protein sequence ID" value="GMI23430.1"/>
    <property type="molecule type" value="Genomic_DNA"/>
</dbReference>